<reference evidence="2 3" key="1">
    <citation type="submission" date="2018-03" db="EMBL/GenBank/DDBJ databases">
        <title>Genomic Encyclopedia of Archaeal and Bacterial Type Strains, Phase II (KMG-II): from individual species to whole genera.</title>
        <authorList>
            <person name="Goeker M."/>
        </authorList>
    </citation>
    <scope>NUCLEOTIDE SEQUENCE [LARGE SCALE GENOMIC DNA]</scope>
    <source>
        <strain evidence="2 3">DSM 100346</strain>
    </source>
</reference>
<dbReference type="Pfam" id="PF21751">
    <property type="entry name" value="DACNV"/>
    <property type="match status" value="1"/>
</dbReference>
<keyword evidence="3" id="KW-1185">Reference proteome</keyword>
<dbReference type="AlphaFoldDB" id="A0A316B970"/>
<protein>
    <recommendedName>
        <fullName evidence="1">Probable sensor domain-containing protein</fullName>
    </recommendedName>
</protein>
<evidence type="ECO:0000259" key="1">
    <source>
        <dbReference type="Pfam" id="PF21751"/>
    </source>
</evidence>
<dbReference type="OrthoDB" id="782779at2"/>
<comment type="caution">
    <text evidence="2">The sequence shown here is derived from an EMBL/GenBank/DDBJ whole genome shotgun (WGS) entry which is preliminary data.</text>
</comment>
<gene>
    <name evidence="2" type="ORF">CLV98_103460</name>
</gene>
<sequence length="386" mass="42141">MLEEHIGEKVPFSTYQAARGIAGAVANRFEQYHSLSNISEGVLRAPSPNARVIERLLDTTFWASLRKEEGFSPKISIAYLPPHQSGNPLVFGTPLPFTPHSLTKLAPAVERSGIHLGVWSDGDQLYIWGTTRTIPALCFVLEVIEPGVLVIKHRRGEGYGKFVNVAVLSGDQVKVIDESSTRMPDCPSLIHSLIGNDSTRLWNDSVNILVLLSASMRAHGRGGILLVVPTHGSSWRESIVHPISYPVEPAFSELAELNRDFQPSRAKWQSNLSQAISSMAGLTAVDGATIINDQYELLGFGAKIARAKGRAPISELLTTEPIKGNKGQRMPPGQNGGTRHMSAAQFVQDQKDSFALVASQDGKFTIFSWSTCEKIVQAHRVDALLM</sequence>
<dbReference type="InterPro" id="IPR048551">
    <property type="entry name" value="DACNV"/>
</dbReference>
<proteinExistence type="predicted"/>
<name>A0A316B970_9BACT</name>
<accession>A0A316B970</accession>
<evidence type="ECO:0000313" key="2">
    <source>
        <dbReference type="EMBL" id="PWJ59087.1"/>
    </source>
</evidence>
<organism evidence="2 3">
    <name type="scientific">Dyadobacter jejuensis</name>
    <dbReference type="NCBI Taxonomy" id="1082580"/>
    <lineage>
        <taxon>Bacteria</taxon>
        <taxon>Pseudomonadati</taxon>
        <taxon>Bacteroidota</taxon>
        <taxon>Cytophagia</taxon>
        <taxon>Cytophagales</taxon>
        <taxon>Spirosomataceae</taxon>
        <taxon>Dyadobacter</taxon>
    </lineage>
</organism>
<dbReference type="Proteomes" id="UP000245880">
    <property type="component" value="Unassembled WGS sequence"/>
</dbReference>
<dbReference type="EMBL" id="QGDT01000003">
    <property type="protein sequence ID" value="PWJ59087.1"/>
    <property type="molecule type" value="Genomic_DNA"/>
</dbReference>
<feature type="domain" description="Probable sensor" evidence="1">
    <location>
        <begin position="45"/>
        <end position="131"/>
    </location>
</feature>
<evidence type="ECO:0000313" key="3">
    <source>
        <dbReference type="Proteomes" id="UP000245880"/>
    </source>
</evidence>